<reference evidence="1" key="1">
    <citation type="submission" date="2014-12" db="EMBL/GenBank/DDBJ databases">
        <title>Insight into the proteome of Arion vulgaris.</title>
        <authorList>
            <person name="Aradska J."/>
            <person name="Bulat T."/>
            <person name="Smidak R."/>
            <person name="Sarate P."/>
            <person name="Gangsoo J."/>
            <person name="Sialana F."/>
            <person name="Bilban M."/>
            <person name="Lubec G."/>
        </authorList>
    </citation>
    <scope>NUCLEOTIDE SEQUENCE</scope>
    <source>
        <tissue evidence="1">Skin</tissue>
    </source>
</reference>
<gene>
    <name evidence="1" type="primary">ORF138943</name>
</gene>
<feature type="non-terminal residue" evidence="1">
    <location>
        <position position="1"/>
    </location>
</feature>
<dbReference type="AlphaFoldDB" id="A0A0B7ARW8"/>
<evidence type="ECO:0000313" key="1">
    <source>
        <dbReference type="EMBL" id="CEK83774.1"/>
    </source>
</evidence>
<accession>A0A0B7ARW8</accession>
<organism evidence="1">
    <name type="scientific">Arion vulgaris</name>
    <dbReference type="NCBI Taxonomy" id="1028688"/>
    <lineage>
        <taxon>Eukaryota</taxon>
        <taxon>Metazoa</taxon>
        <taxon>Spiralia</taxon>
        <taxon>Lophotrochozoa</taxon>
        <taxon>Mollusca</taxon>
        <taxon>Gastropoda</taxon>
        <taxon>Heterobranchia</taxon>
        <taxon>Euthyneura</taxon>
        <taxon>Panpulmonata</taxon>
        <taxon>Eupulmonata</taxon>
        <taxon>Stylommatophora</taxon>
        <taxon>Helicina</taxon>
        <taxon>Arionoidea</taxon>
        <taxon>Arionidae</taxon>
        <taxon>Arion</taxon>
    </lineage>
</organism>
<name>A0A0B7ARW8_9EUPU</name>
<sequence>FLDFPRHVTSQYNKFTCISCFSNYGFQLMAKYYLLNLRVNVSFTEYIYFNQKYGIKFVFPLKWYEQVISDTKRDGFASLGSNVEKWCY</sequence>
<protein>
    <submittedName>
        <fullName evidence="1">Uncharacterized protein</fullName>
    </submittedName>
</protein>
<proteinExistence type="predicted"/>
<dbReference type="EMBL" id="HACG01036909">
    <property type="protein sequence ID" value="CEK83774.1"/>
    <property type="molecule type" value="Transcribed_RNA"/>
</dbReference>